<evidence type="ECO:0000313" key="5">
    <source>
        <dbReference type="EMBL" id="MFC6715786.1"/>
    </source>
</evidence>
<accession>A0ABW2AXM6</accession>
<dbReference type="NCBIfam" id="NF003915">
    <property type="entry name" value="PRK05441.1"/>
    <property type="match status" value="1"/>
</dbReference>
<comment type="catalytic activity">
    <reaction evidence="3">
        <text>N-acetyl-D-muramate 6-phosphate + H2O = N-acetyl-D-glucosamine 6-phosphate + (R)-lactate</text>
        <dbReference type="Rhea" id="RHEA:26410"/>
        <dbReference type="ChEBI" id="CHEBI:15377"/>
        <dbReference type="ChEBI" id="CHEBI:16004"/>
        <dbReference type="ChEBI" id="CHEBI:57513"/>
        <dbReference type="ChEBI" id="CHEBI:58722"/>
        <dbReference type="EC" id="4.2.1.126"/>
    </reaction>
</comment>
<feature type="active site" evidence="3">
    <location>
        <position position="121"/>
    </location>
</feature>
<dbReference type="EMBL" id="JBHSWJ010000002">
    <property type="protein sequence ID" value="MFC6715786.1"/>
    <property type="molecule type" value="Genomic_DNA"/>
</dbReference>
<dbReference type="NCBIfam" id="TIGR00274">
    <property type="entry name" value="N-acetylmuramic acid 6-phosphate etherase"/>
    <property type="match status" value="1"/>
</dbReference>
<dbReference type="PANTHER" id="PTHR10088">
    <property type="entry name" value="GLUCOKINASE REGULATORY PROTEIN"/>
    <property type="match status" value="1"/>
</dbReference>
<evidence type="ECO:0000313" key="6">
    <source>
        <dbReference type="Proteomes" id="UP001596356"/>
    </source>
</evidence>
<dbReference type="PROSITE" id="PS51464">
    <property type="entry name" value="SIS"/>
    <property type="match status" value="1"/>
</dbReference>
<proteinExistence type="inferred from homology"/>
<evidence type="ECO:0000256" key="1">
    <source>
        <dbReference type="ARBA" id="ARBA00023239"/>
    </source>
</evidence>
<name>A0ABW2AXM6_9MICO</name>
<evidence type="ECO:0000259" key="4">
    <source>
        <dbReference type="PROSITE" id="PS51464"/>
    </source>
</evidence>
<comment type="similarity">
    <text evidence="3">Belongs to the GCKR-like family. MurNAc-6-P etherase subfamily.</text>
</comment>
<dbReference type="EC" id="4.2.1.126" evidence="3"/>
<comment type="pathway">
    <text evidence="3">Amino-sugar metabolism; N-acetylmuramate degradation.</text>
</comment>
<keyword evidence="2 3" id="KW-0119">Carbohydrate metabolism</keyword>
<feature type="active site" description="Proton donor" evidence="3">
    <location>
        <position position="90"/>
    </location>
</feature>
<dbReference type="InterPro" id="IPR046348">
    <property type="entry name" value="SIS_dom_sf"/>
</dbReference>
<evidence type="ECO:0000256" key="2">
    <source>
        <dbReference type="ARBA" id="ARBA00023277"/>
    </source>
</evidence>
<dbReference type="PROSITE" id="PS01272">
    <property type="entry name" value="GCKR"/>
    <property type="match status" value="1"/>
</dbReference>
<dbReference type="SUPFAM" id="SSF53697">
    <property type="entry name" value="SIS domain"/>
    <property type="match status" value="1"/>
</dbReference>
<comment type="miscellaneous">
    <text evidence="3">A lyase-type mechanism (elimination/hydration) is suggested for the cleavage of the lactyl ether bond of MurNAc 6-phosphate, with the formation of an alpha,beta-unsaturated aldehyde intermediate with (E)-stereochemistry, followed by the syn addition of water to give product.</text>
</comment>
<dbReference type="Pfam" id="PF22645">
    <property type="entry name" value="GKRP_SIS_N"/>
    <property type="match status" value="1"/>
</dbReference>
<dbReference type="Proteomes" id="UP001596356">
    <property type="component" value="Unassembled WGS sequence"/>
</dbReference>
<dbReference type="Gene3D" id="3.40.50.10490">
    <property type="entry name" value="Glucose-6-phosphate isomerase like protein, domain 1"/>
    <property type="match status" value="1"/>
</dbReference>
<reference evidence="6" key="1">
    <citation type="journal article" date="2019" name="Int. J. Syst. Evol. Microbiol.">
        <title>The Global Catalogue of Microorganisms (GCM) 10K type strain sequencing project: providing services to taxonomists for standard genome sequencing and annotation.</title>
        <authorList>
            <consortium name="The Broad Institute Genomics Platform"/>
            <consortium name="The Broad Institute Genome Sequencing Center for Infectious Disease"/>
            <person name="Wu L."/>
            <person name="Ma J."/>
        </authorList>
    </citation>
    <scope>NUCLEOTIDE SEQUENCE [LARGE SCALE GENOMIC DNA]</scope>
    <source>
        <strain evidence="6">NBRC 106593</strain>
    </source>
</reference>
<dbReference type="RefSeq" id="WP_377825136.1">
    <property type="nucleotide sequence ID" value="NZ_JBHSWJ010000002.1"/>
</dbReference>
<evidence type="ECO:0000256" key="3">
    <source>
        <dbReference type="HAMAP-Rule" id="MF_00068"/>
    </source>
</evidence>
<comment type="caution">
    <text evidence="5">The sequence shown here is derived from an EMBL/GenBank/DDBJ whole genome shotgun (WGS) entry which is preliminary data.</text>
</comment>
<dbReference type="GO" id="GO:0016829">
    <property type="term" value="F:lyase activity"/>
    <property type="evidence" value="ECO:0007669"/>
    <property type="project" value="UniProtKB-KW"/>
</dbReference>
<dbReference type="InterPro" id="IPR001347">
    <property type="entry name" value="SIS_dom"/>
</dbReference>
<dbReference type="InterPro" id="IPR005488">
    <property type="entry name" value="Etherase_MurQ"/>
</dbReference>
<keyword evidence="1 3" id="KW-0456">Lyase</keyword>
<dbReference type="CDD" id="cd05007">
    <property type="entry name" value="SIS_Etherase"/>
    <property type="match status" value="1"/>
</dbReference>
<dbReference type="InterPro" id="IPR040190">
    <property type="entry name" value="MURQ/GCKR"/>
</dbReference>
<comment type="function">
    <text evidence="3">Specifically catalyzes the cleavage of the D-lactyl ether substituent of MurNAc 6-phosphate, producing GlcNAc 6-phosphate and D-lactate.</text>
</comment>
<feature type="domain" description="SIS" evidence="4">
    <location>
        <begin position="62"/>
        <end position="225"/>
    </location>
</feature>
<dbReference type="HAMAP" id="MF_00068">
    <property type="entry name" value="MurQ"/>
    <property type="match status" value="1"/>
</dbReference>
<sequence length="303" mass="30745">MSGPPADIALGGLRTEQANPASAQLDSMTTRQMVDLMNAEDATVAGAVHAVLDDVARAADRVATALGSGGRLVYAGAGTSGRLGLLDAVECPPTFDTDPEQVVALLAGGPGAFKQAVEGAEDDEAAGARDVDLEDLGEHDVLVGLAASGRTPYVLGALRRARERGSATVSVACNRSAAISHFADVAIEVDTGPEVLTGSTRLKAGTAQKMVCNMLSTVAMVKIGKTYRNLMVDMRASNAKLADRAGRIVAQVSGVDTATARAAIDAAGGSAKVAIVMLRGGLNVHDAMRRLDAAGGIVAAAID</sequence>
<gene>
    <name evidence="3 5" type="primary">murQ</name>
    <name evidence="5" type="ORF">ACFQBT_18925</name>
</gene>
<keyword evidence="6" id="KW-1185">Reference proteome</keyword>
<protein>
    <recommendedName>
        <fullName evidence="3">N-acetylmuramic acid 6-phosphate etherase</fullName>
        <shortName evidence="3">MurNAc-6-P etherase</shortName>
        <ecNumber evidence="3">4.2.1.126</ecNumber>
    </recommendedName>
    <alternativeName>
        <fullName evidence="3">N-acetylmuramic acid 6-phosphate hydrolase</fullName>
    </alternativeName>
    <alternativeName>
        <fullName evidence="3">N-acetylmuramic acid 6-phosphate lyase</fullName>
    </alternativeName>
</protein>
<comment type="subunit">
    <text evidence="3">Homodimer.</text>
</comment>
<dbReference type="InterPro" id="IPR005486">
    <property type="entry name" value="Glucokinase_regulatory_CS"/>
</dbReference>
<organism evidence="5 6">
    <name type="scientific">Branchiibius cervicis</name>
    <dbReference type="NCBI Taxonomy" id="908252"/>
    <lineage>
        <taxon>Bacteria</taxon>
        <taxon>Bacillati</taxon>
        <taxon>Actinomycetota</taxon>
        <taxon>Actinomycetes</taxon>
        <taxon>Micrococcales</taxon>
        <taxon>Dermacoccaceae</taxon>
        <taxon>Branchiibius</taxon>
    </lineage>
</organism>
<dbReference type="PANTHER" id="PTHR10088:SF4">
    <property type="entry name" value="GLUCOKINASE REGULATORY PROTEIN"/>
    <property type="match status" value="1"/>
</dbReference>
<dbReference type="Gene3D" id="1.10.8.1080">
    <property type="match status" value="1"/>
</dbReference>
<dbReference type="NCBIfam" id="NF009222">
    <property type="entry name" value="PRK12570.1"/>
    <property type="match status" value="1"/>
</dbReference>